<feature type="domain" description="Peptidase S1" evidence="5">
    <location>
        <begin position="19"/>
        <end position="251"/>
    </location>
</feature>
<evidence type="ECO:0000256" key="2">
    <source>
        <dbReference type="ARBA" id="ARBA00022801"/>
    </source>
</evidence>
<keyword evidence="7" id="KW-1185">Reference proteome</keyword>
<organism evidence="6 7">
    <name type="scientific">Brachionus plicatilis</name>
    <name type="common">Marine rotifer</name>
    <name type="synonym">Brachionus muelleri</name>
    <dbReference type="NCBI Taxonomy" id="10195"/>
    <lineage>
        <taxon>Eukaryota</taxon>
        <taxon>Metazoa</taxon>
        <taxon>Spiralia</taxon>
        <taxon>Gnathifera</taxon>
        <taxon>Rotifera</taxon>
        <taxon>Eurotatoria</taxon>
        <taxon>Monogononta</taxon>
        <taxon>Pseudotrocha</taxon>
        <taxon>Ploima</taxon>
        <taxon>Brachionidae</taxon>
        <taxon>Brachionus</taxon>
    </lineage>
</organism>
<dbReference type="AlphaFoldDB" id="A0A3M7S6V1"/>
<dbReference type="STRING" id="10195.A0A3M7S6V1"/>
<keyword evidence="1 6" id="KW-0645">Protease</keyword>
<evidence type="ECO:0000256" key="3">
    <source>
        <dbReference type="ARBA" id="ARBA00022825"/>
    </source>
</evidence>
<dbReference type="OrthoDB" id="93664at2759"/>
<dbReference type="InterPro" id="IPR001254">
    <property type="entry name" value="Trypsin_dom"/>
</dbReference>
<name>A0A3M7S6V1_BRAPC</name>
<comment type="caution">
    <text evidence="6">The sequence shown here is derived from an EMBL/GenBank/DDBJ whole genome shotgun (WGS) entry which is preliminary data.</text>
</comment>
<accession>A0A3M7S6V1</accession>
<dbReference type="InterPro" id="IPR001314">
    <property type="entry name" value="Peptidase_S1A"/>
</dbReference>
<dbReference type="SMART" id="SM00020">
    <property type="entry name" value="Tryp_SPc"/>
    <property type="match status" value="1"/>
</dbReference>
<evidence type="ECO:0000259" key="5">
    <source>
        <dbReference type="PROSITE" id="PS50240"/>
    </source>
</evidence>
<dbReference type="EMBL" id="REGN01001937">
    <property type="protein sequence ID" value="RNA31492.1"/>
    <property type="molecule type" value="Genomic_DNA"/>
</dbReference>
<reference evidence="6 7" key="1">
    <citation type="journal article" date="2018" name="Sci. Rep.">
        <title>Genomic signatures of local adaptation to the degree of environmental predictability in rotifers.</title>
        <authorList>
            <person name="Franch-Gras L."/>
            <person name="Hahn C."/>
            <person name="Garcia-Roger E.M."/>
            <person name="Carmona M.J."/>
            <person name="Serra M."/>
            <person name="Gomez A."/>
        </authorList>
    </citation>
    <scope>NUCLEOTIDE SEQUENCE [LARGE SCALE GENOMIC DNA]</scope>
    <source>
        <strain evidence="6">HYR1</strain>
    </source>
</reference>
<evidence type="ECO:0000313" key="7">
    <source>
        <dbReference type="Proteomes" id="UP000276133"/>
    </source>
</evidence>
<dbReference type="Proteomes" id="UP000276133">
    <property type="component" value="Unassembled WGS sequence"/>
</dbReference>
<dbReference type="PROSITE" id="PS00134">
    <property type="entry name" value="TRYPSIN_HIS"/>
    <property type="match status" value="1"/>
</dbReference>
<dbReference type="PROSITE" id="PS50240">
    <property type="entry name" value="TRYPSIN_DOM"/>
    <property type="match status" value="1"/>
</dbReference>
<dbReference type="PANTHER" id="PTHR24252">
    <property type="entry name" value="ACROSIN-RELATED"/>
    <property type="match status" value="1"/>
</dbReference>
<dbReference type="GO" id="GO:0006508">
    <property type="term" value="P:proteolysis"/>
    <property type="evidence" value="ECO:0007669"/>
    <property type="project" value="UniProtKB-KW"/>
</dbReference>
<sequence>TLASTQTSKFCGIRFKTRIVGGSESATNSWPWTVSLNYNFKHICGGTLINEQWVLTAAHCFPNLATSAYRIILGTNNISNWGFNGTRSAVSKIILHESYTASRSFDIALIKLKNPIIFTNKIFPACIPSTYDNFERKRCFFAGWGRTYSDGPVQEILRELSQLVLSESECSVHVKKEIEQKYCTGYPKSPEDTCQVEKDNSYEGDSGAGMLCEKEDGKWYVAGIVSYGLGSCNDIGVNARRLEKWLRNSMAQDRVSDLAILLKEENEDVDLVVIVENFSSVEKISDFR</sequence>
<dbReference type="GO" id="GO:0004252">
    <property type="term" value="F:serine-type endopeptidase activity"/>
    <property type="evidence" value="ECO:0007669"/>
    <property type="project" value="InterPro"/>
</dbReference>
<keyword evidence="2" id="KW-0378">Hydrolase</keyword>
<dbReference type="Pfam" id="PF00089">
    <property type="entry name" value="Trypsin"/>
    <property type="match status" value="1"/>
</dbReference>
<keyword evidence="3" id="KW-0720">Serine protease</keyword>
<evidence type="ECO:0000256" key="4">
    <source>
        <dbReference type="ARBA" id="ARBA00023157"/>
    </source>
</evidence>
<dbReference type="SUPFAM" id="SSF50494">
    <property type="entry name" value="Trypsin-like serine proteases"/>
    <property type="match status" value="1"/>
</dbReference>
<dbReference type="InterPro" id="IPR018114">
    <property type="entry name" value="TRYPSIN_HIS"/>
</dbReference>
<feature type="non-terminal residue" evidence="6">
    <location>
        <position position="1"/>
    </location>
</feature>
<evidence type="ECO:0000256" key="1">
    <source>
        <dbReference type="ARBA" id="ARBA00022670"/>
    </source>
</evidence>
<protein>
    <submittedName>
        <fullName evidence="6">Transmembrane protease serine 6</fullName>
    </submittedName>
</protein>
<proteinExistence type="predicted"/>
<keyword evidence="6" id="KW-0812">Transmembrane</keyword>
<dbReference type="InterPro" id="IPR043504">
    <property type="entry name" value="Peptidase_S1_PA_chymotrypsin"/>
</dbReference>
<gene>
    <name evidence="6" type="ORF">BpHYR1_011653</name>
</gene>
<keyword evidence="6" id="KW-0472">Membrane</keyword>
<dbReference type="PRINTS" id="PR00722">
    <property type="entry name" value="CHYMOTRYPSIN"/>
</dbReference>
<dbReference type="CDD" id="cd00190">
    <property type="entry name" value="Tryp_SPc"/>
    <property type="match status" value="1"/>
</dbReference>
<dbReference type="Gene3D" id="2.40.10.10">
    <property type="entry name" value="Trypsin-like serine proteases"/>
    <property type="match status" value="1"/>
</dbReference>
<dbReference type="FunFam" id="2.40.10.10:FF:000073">
    <property type="entry name" value="Trypsin alpha"/>
    <property type="match status" value="1"/>
</dbReference>
<keyword evidence="4" id="KW-1015">Disulfide bond</keyword>
<dbReference type="PANTHER" id="PTHR24252:SF7">
    <property type="entry name" value="HYALIN"/>
    <property type="match status" value="1"/>
</dbReference>
<evidence type="ECO:0000313" key="6">
    <source>
        <dbReference type="EMBL" id="RNA31492.1"/>
    </source>
</evidence>
<dbReference type="InterPro" id="IPR009003">
    <property type="entry name" value="Peptidase_S1_PA"/>
</dbReference>